<protein>
    <recommendedName>
        <fullName evidence="2">8-amino-7-oxononanoate synthase</fullName>
        <ecNumber evidence="2">2.3.1.47</ecNumber>
    </recommendedName>
</protein>
<dbReference type="Proteomes" id="UP000568380">
    <property type="component" value="Unassembled WGS sequence"/>
</dbReference>
<sequence length="371" mass="40090">MPSARDRLDERLNAFHLARISGTWAGPLMLASRPPDPDAIILTGSDCLAIARHPRIVSAMARAMEAAAVPEKQDRLEAEFATFLGASAAVLCPSGWAANTGLMQLIADPRLPVYLDERAHHSLREGAHAARAPVVWFRHNDPDHLRGRLSRHGSGVIAVDAVYGVDGAVCPLAEVAATAREYECLLVVDESHALGTHGPHGEGLAARVGADFRTASLAKAIPGRAGLIVCDRPEFVPYFRAEAFPAVYSSPLQPHDVAGLAAALALVREEDWRRTRLREITRRLRQEITTLGYDPEPGHAHILALGARSRTDVLLARDLLEQRGVYGSACFPPSGSHERGLVRLALHAALSDQDVDRVVGACRDIRTLCGF</sequence>
<dbReference type="Pfam" id="PF00155">
    <property type="entry name" value="Aminotran_1_2"/>
    <property type="match status" value="1"/>
</dbReference>
<dbReference type="EC" id="2.3.1.47" evidence="2"/>
<dbReference type="GO" id="GO:0008710">
    <property type="term" value="F:8-amino-7-oxononanoate synthase activity"/>
    <property type="evidence" value="ECO:0007669"/>
    <property type="project" value="UniProtKB-EC"/>
</dbReference>
<evidence type="ECO:0000259" key="6">
    <source>
        <dbReference type="Pfam" id="PF00155"/>
    </source>
</evidence>
<dbReference type="PANTHER" id="PTHR13693:SF100">
    <property type="entry name" value="8-AMINO-7-OXONONANOATE SYNTHASE"/>
    <property type="match status" value="1"/>
</dbReference>
<dbReference type="Gene3D" id="3.90.1150.10">
    <property type="entry name" value="Aspartate Aminotransferase, domain 1"/>
    <property type="match status" value="1"/>
</dbReference>
<dbReference type="RefSeq" id="WP_184960585.1">
    <property type="nucleotide sequence ID" value="NZ_JACHIN010000003.1"/>
</dbReference>
<dbReference type="GO" id="GO:0009102">
    <property type="term" value="P:biotin biosynthetic process"/>
    <property type="evidence" value="ECO:0007669"/>
    <property type="project" value="TreeGrafter"/>
</dbReference>
<proteinExistence type="predicted"/>
<dbReference type="InterPro" id="IPR015422">
    <property type="entry name" value="PyrdxlP-dep_Trfase_small"/>
</dbReference>
<dbReference type="InterPro" id="IPR050087">
    <property type="entry name" value="AON_synthase_class-II"/>
</dbReference>
<organism evidence="7 8">
    <name type="scientific">Nonomuraea endophytica</name>
    <dbReference type="NCBI Taxonomy" id="714136"/>
    <lineage>
        <taxon>Bacteria</taxon>
        <taxon>Bacillati</taxon>
        <taxon>Actinomycetota</taxon>
        <taxon>Actinomycetes</taxon>
        <taxon>Streptosporangiales</taxon>
        <taxon>Streptosporangiaceae</taxon>
        <taxon>Nonomuraea</taxon>
    </lineage>
</organism>
<evidence type="ECO:0000313" key="7">
    <source>
        <dbReference type="EMBL" id="MBB5076974.1"/>
    </source>
</evidence>
<feature type="domain" description="Aminotransferase class I/classII large" evidence="6">
    <location>
        <begin position="73"/>
        <end position="360"/>
    </location>
</feature>
<dbReference type="InterPro" id="IPR015421">
    <property type="entry name" value="PyrdxlP-dep_Trfase_major"/>
</dbReference>
<dbReference type="PANTHER" id="PTHR13693">
    <property type="entry name" value="CLASS II AMINOTRANSFERASE/8-AMINO-7-OXONONANOATE SYNTHASE"/>
    <property type="match status" value="1"/>
</dbReference>
<dbReference type="InterPro" id="IPR004839">
    <property type="entry name" value="Aminotransferase_I/II_large"/>
</dbReference>
<dbReference type="AlphaFoldDB" id="A0A7W8EEV3"/>
<evidence type="ECO:0000256" key="2">
    <source>
        <dbReference type="ARBA" id="ARBA00013187"/>
    </source>
</evidence>
<name>A0A7W8EEV3_9ACTN</name>
<comment type="caution">
    <text evidence="7">The sequence shown here is derived from an EMBL/GenBank/DDBJ whole genome shotgun (WGS) entry which is preliminary data.</text>
</comment>
<dbReference type="SUPFAM" id="SSF53383">
    <property type="entry name" value="PLP-dependent transferases"/>
    <property type="match status" value="1"/>
</dbReference>
<comment type="catalytic activity">
    <reaction evidence="5">
        <text>6-carboxyhexanoyl-[ACP] + L-alanine + H(+) = (8S)-8-amino-7-oxononanoate + holo-[ACP] + CO2</text>
        <dbReference type="Rhea" id="RHEA:42288"/>
        <dbReference type="Rhea" id="RHEA-COMP:9685"/>
        <dbReference type="Rhea" id="RHEA-COMP:9955"/>
        <dbReference type="ChEBI" id="CHEBI:15378"/>
        <dbReference type="ChEBI" id="CHEBI:16526"/>
        <dbReference type="ChEBI" id="CHEBI:57972"/>
        <dbReference type="ChEBI" id="CHEBI:64479"/>
        <dbReference type="ChEBI" id="CHEBI:78846"/>
        <dbReference type="ChEBI" id="CHEBI:149468"/>
        <dbReference type="EC" id="2.3.1.47"/>
    </reaction>
</comment>
<accession>A0A7W8EEV3</accession>
<evidence type="ECO:0000256" key="1">
    <source>
        <dbReference type="ARBA" id="ARBA00001933"/>
    </source>
</evidence>
<reference evidence="7 8" key="1">
    <citation type="submission" date="2020-08" db="EMBL/GenBank/DDBJ databases">
        <title>Genomic Encyclopedia of Type Strains, Phase IV (KMG-IV): sequencing the most valuable type-strain genomes for metagenomic binning, comparative biology and taxonomic classification.</title>
        <authorList>
            <person name="Goeker M."/>
        </authorList>
    </citation>
    <scope>NUCLEOTIDE SEQUENCE [LARGE SCALE GENOMIC DNA]</scope>
    <source>
        <strain evidence="7 8">DSM 45385</strain>
    </source>
</reference>
<keyword evidence="7" id="KW-0012">Acyltransferase</keyword>
<evidence type="ECO:0000256" key="4">
    <source>
        <dbReference type="ARBA" id="ARBA00022898"/>
    </source>
</evidence>
<dbReference type="GO" id="GO:0030170">
    <property type="term" value="F:pyridoxal phosphate binding"/>
    <property type="evidence" value="ECO:0007669"/>
    <property type="project" value="InterPro"/>
</dbReference>
<comment type="cofactor">
    <cofactor evidence="1">
        <name>pyridoxal 5'-phosphate</name>
        <dbReference type="ChEBI" id="CHEBI:597326"/>
    </cofactor>
</comment>
<keyword evidence="3 7" id="KW-0808">Transferase</keyword>
<dbReference type="EMBL" id="JACHIN010000003">
    <property type="protein sequence ID" value="MBB5076974.1"/>
    <property type="molecule type" value="Genomic_DNA"/>
</dbReference>
<keyword evidence="8" id="KW-1185">Reference proteome</keyword>
<dbReference type="Gene3D" id="3.40.640.10">
    <property type="entry name" value="Type I PLP-dependent aspartate aminotransferase-like (Major domain)"/>
    <property type="match status" value="1"/>
</dbReference>
<gene>
    <name evidence="7" type="ORF">HNR40_002447</name>
</gene>
<keyword evidence="4" id="KW-0663">Pyridoxal phosphate</keyword>
<evidence type="ECO:0000256" key="3">
    <source>
        <dbReference type="ARBA" id="ARBA00022679"/>
    </source>
</evidence>
<evidence type="ECO:0000313" key="8">
    <source>
        <dbReference type="Proteomes" id="UP000568380"/>
    </source>
</evidence>
<evidence type="ECO:0000256" key="5">
    <source>
        <dbReference type="ARBA" id="ARBA00047715"/>
    </source>
</evidence>
<dbReference type="InterPro" id="IPR015424">
    <property type="entry name" value="PyrdxlP-dep_Trfase"/>
</dbReference>